<dbReference type="GO" id="GO:0046983">
    <property type="term" value="F:protein dimerization activity"/>
    <property type="evidence" value="ECO:0007669"/>
    <property type="project" value="InterPro"/>
</dbReference>
<evidence type="ECO:0000256" key="2">
    <source>
        <dbReference type="ARBA" id="ARBA00022723"/>
    </source>
</evidence>
<keyword evidence="8" id="KW-1185">Reference proteome</keyword>
<reference evidence="7" key="2">
    <citation type="submission" date="2020-05" db="UniProtKB">
        <authorList>
            <consortium name="EnsemblMetazoa"/>
        </authorList>
    </citation>
    <scope>IDENTIFICATION</scope>
    <source>
        <strain evidence="7">LVP_AGWG</strain>
    </source>
</reference>
<sequence length="554" mass="64043">MVSRAADILKDLMVAEMRGKVIHAKIDSASRRGRSFFGINVQFADENNCIAVRHLALHEMIERQTKENLKAVMEHEFDKFKILRKQLLTVAHDNGANMVASVKLLKRLVDEGDDDHGPSVGSTVQKEKAMIDAYLNTCSNEDVEYDLDDENEQPWIDEGGEMSADDLDTDSDHDINDVNEVEDEEIIEMHLIESTRCAAHTAQLAVWDVLKQYKGRLAKINQVCIKMRHKEFQQLFHIHKYPLPPKVNETRWNVWYIVLKYLLDLRISPFLPTLEKTDASLDLSRQWLFIERFCTAFEPLFELTLRLQKDHVPLSQFYADWLICQAKLDGIKEGNVLAAKLLKTMQNRIRKLSSTKIFKASLYLDPRFNFIGSKRLSPDDKKEAQEYLLALDRQLNEITGTKLELDNSKENVSPQSNFVEDYLADFFDEDSSSSVYALPADDTLLIELIQLETREKVSITFRQSQSRFDEEVFDIVAYWNKRKFSNPRLHRLAMAVLSAPSTQVTVERLFSRTKFILTDTRMKLNDVTLKNLMLLKMNSVLLPKVAEILDNDFK</sequence>
<organism evidence="7 8">
    <name type="scientific">Aedes aegypti</name>
    <name type="common">Yellowfever mosquito</name>
    <name type="synonym">Culex aegypti</name>
    <dbReference type="NCBI Taxonomy" id="7159"/>
    <lineage>
        <taxon>Eukaryota</taxon>
        <taxon>Metazoa</taxon>
        <taxon>Ecdysozoa</taxon>
        <taxon>Arthropoda</taxon>
        <taxon>Hexapoda</taxon>
        <taxon>Insecta</taxon>
        <taxon>Pterygota</taxon>
        <taxon>Neoptera</taxon>
        <taxon>Endopterygota</taxon>
        <taxon>Diptera</taxon>
        <taxon>Nematocera</taxon>
        <taxon>Culicoidea</taxon>
        <taxon>Culicidae</taxon>
        <taxon>Culicinae</taxon>
        <taxon>Aedini</taxon>
        <taxon>Aedes</taxon>
        <taxon>Stegomyia</taxon>
    </lineage>
</organism>
<dbReference type="InterPro" id="IPR012337">
    <property type="entry name" value="RNaseH-like_sf"/>
</dbReference>
<dbReference type="PANTHER" id="PTHR46481:SF10">
    <property type="entry name" value="ZINC FINGER BED DOMAIN-CONTAINING PROTEIN 39"/>
    <property type="match status" value="1"/>
</dbReference>
<evidence type="ECO:0000256" key="3">
    <source>
        <dbReference type="ARBA" id="ARBA00022771"/>
    </source>
</evidence>
<keyword evidence="3" id="KW-0863">Zinc-finger</keyword>
<dbReference type="EnsemblMetazoa" id="AAEL027433-RA">
    <property type="protein sequence ID" value="AAEL027433-PA"/>
    <property type="gene ID" value="AAEL027433"/>
</dbReference>
<dbReference type="AlphaFoldDB" id="A0A6I8U8X0"/>
<evidence type="ECO:0000313" key="8">
    <source>
        <dbReference type="Proteomes" id="UP000008820"/>
    </source>
</evidence>
<gene>
    <name evidence="7" type="primary">110674328</name>
</gene>
<dbReference type="InterPro" id="IPR052035">
    <property type="entry name" value="ZnF_BED_domain_contain"/>
</dbReference>
<dbReference type="PANTHER" id="PTHR46481">
    <property type="entry name" value="ZINC FINGER BED DOMAIN-CONTAINING PROTEIN 4"/>
    <property type="match status" value="1"/>
</dbReference>
<feature type="domain" description="HAT C-terminal dimerisation" evidence="6">
    <location>
        <begin position="468"/>
        <end position="537"/>
    </location>
</feature>
<comment type="subcellular location">
    <subcellularLocation>
        <location evidence="1">Nucleus</location>
    </subcellularLocation>
</comment>
<evidence type="ECO:0000259" key="6">
    <source>
        <dbReference type="Pfam" id="PF05699"/>
    </source>
</evidence>
<keyword evidence="2" id="KW-0479">Metal-binding</keyword>
<dbReference type="Pfam" id="PF05699">
    <property type="entry name" value="Dimer_Tnp_hAT"/>
    <property type="match status" value="1"/>
</dbReference>
<dbReference type="OrthoDB" id="6020543at2759"/>
<accession>A0A6I8U8X0</accession>
<evidence type="ECO:0000256" key="4">
    <source>
        <dbReference type="ARBA" id="ARBA00022833"/>
    </source>
</evidence>
<keyword evidence="5" id="KW-0539">Nucleus</keyword>
<keyword evidence="4" id="KW-0862">Zinc</keyword>
<dbReference type="GO" id="GO:0005634">
    <property type="term" value="C:nucleus"/>
    <property type="evidence" value="ECO:0007669"/>
    <property type="project" value="UniProtKB-SubCell"/>
</dbReference>
<proteinExistence type="predicted"/>
<evidence type="ECO:0000256" key="1">
    <source>
        <dbReference type="ARBA" id="ARBA00004123"/>
    </source>
</evidence>
<name>A0A6I8U8X0_AEDAE</name>
<evidence type="ECO:0000313" key="7">
    <source>
        <dbReference type="EnsemblMetazoa" id="AAEL027433-PA"/>
    </source>
</evidence>
<reference evidence="7 8" key="1">
    <citation type="submission" date="2017-06" db="EMBL/GenBank/DDBJ databases">
        <title>Aedes aegypti genome working group (AGWG) sequencing and assembly.</title>
        <authorList>
            <consortium name="Aedes aegypti Genome Working Group (AGWG)"/>
            <person name="Matthews B.J."/>
        </authorList>
    </citation>
    <scope>NUCLEOTIDE SEQUENCE [LARGE SCALE GENOMIC DNA]</scope>
    <source>
        <strain evidence="7 8">LVP_AGWG</strain>
    </source>
</reference>
<dbReference type="InParanoid" id="A0A6I8U8X0"/>
<dbReference type="GO" id="GO:0008270">
    <property type="term" value="F:zinc ion binding"/>
    <property type="evidence" value="ECO:0007669"/>
    <property type="project" value="UniProtKB-KW"/>
</dbReference>
<dbReference type="InterPro" id="IPR008906">
    <property type="entry name" value="HATC_C_dom"/>
</dbReference>
<dbReference type="SUPFAM" id="SSF53098">
    <property type="entry name" value="Ribonuclease H-like"/>
    <property type="match status" value="1"/>
</dbReference>
<protein>
    <recommendedName>
        <fullName evidence="6">HAT C-terminal dimerisation domain-containing protein</fullName>
    </recommendedName>
</protein>
<evidence type="ECO:0000256" key="5">
    <source>
        <dbReference type="ARBA" id="ARBA00023242"/>
    </source>
</evidence>
<dbReference type="Proteomes" id="UP000008820">
    <property type="component" value="Chromosome 1"/>
</dbReference>